<dbReference type="SUPFAM" id="SSF81383">
    <property type="entry name" value="F-box domain"/>
    <property type="match status" value="1"/>
</dbReference>
<feature type="signal peptide" evidence="1">
    <location>
        <begin position="1"/>
        <end position="18"/>
    </location>
</feature>
<sequence length="523" mass="57778">MSVLFSLLPLELVGLVADYLSVHDIAACTRVSRGLRRVWAPYLFRDLDLTSESQAGLLDLDSVQRLFAENGQLTRSFVTGQGLEHGTLLNEARCSRLGCLDIGFQRSFRDSASSTLELVRALTMNSPFLDRVALHGYYDWTVTLSLFSHCRCLSELHLDFAGLTIREEPVMIDEFYVESLSGPARLTNVKQMSFSGLRGSIDRIVDLLSVSPNLAALTIHVDGDWSLCEKSRTNIMAIVGNLQSLTWKANQAGEWVLDQMLALGGHAKKLTIAVPNVQSLGSLARSGATSESITLDGVFGFFGNDVQSFLERATRLREFCALPSTLLEQGHLRIRSHHFHDGAGLMDDLPWVLDLDGPTQVWGCSLTLTHLEIAVECLYPAFDERDEFSPPSQVEHTVVYQQLGLLVNLQLLRLGQRRAPIPGGVGEGHGGYQTSCLMFSFESGIDLLRDMQAMRTLDVRWTAHRIGAPELEWFSTHWPKLVAVLGLTDLPPGAGQHCIVRADLAADWILAHPRGVGRSHHTA</sequence>
<keyword evidence="4" id="KW-1185">Reference proteome</keyword>
<feature type="domain" description="F-box" evidence="2">
    <location>
        <begin position="5"/>
        <end position="39"/>
    </location>
</feature>
<feature type="chain" id="PRO_5040110141" description="F-box domain-containing protein" evidence="1">
    <location>
        <begin position="19"/>
        <end position="523"/>
    </location>
</feature>
<dbReference type="InterPro" id="IPR001810">
    <property type="entry name" value="F-box_dom"/>
</dbReference>
<proteinExistence type="predicted"/>
<dbReference type="OrthoDB" id="2434292at2759"/>
<evidence type="ECO:0000313" key="3">
    <source>
        <dbReference type="EMBL" id="GJJ76919.1"/>
    </source>
</evidence>
<dbReference type="InterPro" id="IPR036047">
    <property type="entry name" value="F-box-like_dom_sf"/>
</dbReference>
<reference evidence="3" key="1">
    <citation type="submission" date="2021-11" db="EMBL/GenBank/DDBJ databases">
        <authorList>
            <person name="Herlambang A."/>
            <person name="Guo Y."/>
            <person name="Takashima Y."/>
            <person name="Nishizawa T."/>
        </authorList>
    </citation>
    <scope>NUCLEOTIDE SEQUENCE</scope>
    <source>
        <strain evidence="3">E1425</strain>
    </source>
</reference>
<evidence type="ECO:0000256" key="1">
    <source>
        <dbReference type="SAM" id="SignalP"/>
    </source>
</evidence>
<evidence type="ECO:0000313" key="4">
    <source>
        <dbReference type="Proteomes" id="UP000827284"/>
    </source>
</evidence>
<gene>
    <name evidence="3" type="ORF">EMPS_09278</name>
</gene>
<comment type="caution">
    <text evidence="3">The sequence shown here is derived from an EMBL/GenBank/DDBJ whole genome shotgun (WGS) entry which is preliminary data.</text>
</comment>
<protein>
    <recommendedName>
        <fullName evidence="2">F-box domain-containing protein</fullName>
    </recommendedName>
</protein>
<dbReference type="Proteomes" id="UP000827284">
    <property type="component" value="Unassembled WGS sequence"/>
</dbReference>
<keyword evidence="1" id="KW-0732">Signal</keyword>
<name>A0A9P3HHN8_9FUNG</name>
<organism evidence="3 4">
    <name type="scientific">Entomortierella parvispora</name>
    <dbReference type="NCBI Taxonomy" id="205924"/>
    <lineage>
        <taxon>Eukaryota</taxon>
        <taxon>Fungi</taxon>
        <taxon>Fungi incertae sedis</taxon>
        <taxon>Mucoromycota</taxon>
        <taxon>Mortierellomycotina</taxon>
        <taxon>Mortierellomycetes</taxon>
        <taxon>Mortierellales</taxon>
        <taxon>Mortierellaceae</taxon>
        <taxon>Entomortierella</taxon>
    </lineage>
</organism>
<dbReference type="EMBL" id="BQFW01000013">
    <property type="protein sequence ID" value="GJJ76919.1"/>
    <property type="molecule type" value="Genomic_DNA"/>
</dbReference>
<accession>A0A9P3HHN8</accession>
<dbReference type="Pfam" id="PF00646">
    <property type="entry name" value="F-box"/>
    <property type="match status" value="1"/>
</dbReference>
<dbReference type="AlphaFoldDB" id="A0A9P3HHN8"/>
<reference evidence="3" key="2">
    <citation type="journal article" date="2022" name="Microbiol. Resour. Announc.">
        <title>Whole-Genome Sequence of Entomortierella parvispora E1425, a Mucoromycotan Fungus Associated with Burkholderiaceae-Related Endosymbiotic Bacteria.</title>
        <authorList>
            <person name="Herlambang A."/>
            <person name="Guo Y."/>
            <person name="Takashima Y."/>
            <person name="Narisawa K."/>
            <person name="Ohta H."/>
            <person name="Nishizawa T."/>
        </authorList>
    </citation>
    <scope>NUCLEOTIDE SEQUENCE</scope>
    <source>
        <strain evidence="3">E1425</strain>
    </source>
</reference>
<evidence type="ECO:0000259" key="2">
    <source>
        <dbReference type="Pfam" id="PF00646"/>
    </source>
</evidence>